<dbReference type="OrthoDB" id="9790710at2"/>
<evidence type="ECO:0008006" key="3">
    <source>
        <dbReference type="Google" id="ProtNLM"/>
    </source>
</evidence>
<gene>
    <name evidence="1" type="ORF">CA2015_3036</name>
</gene>
<dbReference type="RefSeq" id="WP_048642655.1">
    <property type="nucleotide sequence ID" value="NZ_CP012040.1"/>
</dbReference>
<protein>
    <recommendedName>
        <fullName evidence="3">Glycosyltransferase</fullName>
    </recommendedName>
</protein>
<organism evidence="1 2">
    <name type="scientific">Cyclobacterium amurskyense</name>
    <dbReference type="NCBI Taxonomy" id="320787"/>
    <lineage>
        <taxon>Bacteria</taxon>
        <taxon>Pseudomonadati</taxon>
        <taxon>Bacteroidota</taxon>
        <taxon>Cytophagia</taxon>
        <taxon>Cytophagales</taxon>
        <taxon>Cyclobacteriaceae</taxon>
        <taxon>Cyclobacterium</taxon>
    </lineage>
</organism>
<name>A0A0H4PHU6_9BACT</name>
<dbReference type="EMBL" id="CP012040">
    <property type="protein sequence ID" value="AKP52438.1"/>
    <property type="molecule type" value="Genomic_DNA"/>
</dbReference>
<dbReference type="SUPFAM" id="SSF53756">
    <property type="entry name" value="UDP-Glycosyltransferase/glycogen phosphorylase"/>
    <property type="match status" value="1"/>
</dbReference>
<evidence type="ECO:0000313" key="1">
    <source>
        <dbReference type="EMBL" id="AKP52438.1"/>
    </source>
</evidence>
<evidence type="ECO:0000313" key="2">
    <source>
        <dbReference type="Proteomes" id="UP000036520"/>
    </source>
</evidence>
<reference evidence="1 2" key="1">
    <citation type="submission" date="2015-07" db="EMBL/GenBank/DDBJ databases">
        <authorList>
            <person name="Kim K.M."/>
        </authorList>
    </citation>
    <scope>NUCLEOTIDE SEQUENCE [LARGE SCALE GENOMIC DNA]</scope>
    <source>
        <strain evidence="1 2">KCTC 12363</strain>
    </source>
</reference>
<keyword evidence="2" id="KW-1185">Reference proteome</keyword>
<proteinExistence type="predicted"/>
<dbReference type="Gene3D" id="3.40.50.2000">
    <property type="entry name" value="Glycogen Phosphorylase B"/>
    <property type="match status" value="2"/>
</dbReference>
<sequence>MKKVLFLLDHAPNYRESFLRELAQYYELTVIAHPCERDNLTPPFERVGYNYIELRKTIGKKLRFNFELPSLIRGINPDVICVALNPRYPIRVLNFLFSGSSKVKWVWWGQIFGRTNNFLLDYIRIRLLKKSFGTLVYSDDIAKRLKNLNVVSFDNSQFSVNEFHKLENKFNDSLNFLFVGRPQKRKNLEFILNNAHNYPSFSFRLVGPGMIDYFKDQIIPLNVKLFDGAHGDLLLQHFKWSNIVINPGHVGLLVMNAACHCRPIIINSDVNHAPEVILAKEADQFFLNFNDRNEVESLFLELDKNHTLIKEKGEILYTKCINKYTIEKMAEKHKNVFDKI</sequence>
<dbReference type="KEGG" id="camu:CA2015_3036"/>
<dbReference type="Proteomes" id="UP000036520">
    <property type="component" value="Chromosome"/>
</dbReference>
<dbReference type="AlphaFoldDB" id="A0A0H4PHU6"/>
<accession>A0A0H4PHU6</accession>
<dbReference type="STRING" id="320787.CA2015_3036"/>